<evidence type="ECO:0000256" key="1">
    <source>
        <dbReference type="SAM" id="MobiDB-lite"/>
    </source>
</evidence>
<feature type="region of interest" description="Disordered" evidence="1">
    <location>
        <begin position="467"/>
        <end position="605"/>
    </location>
</feature>
<evidence type="ECO:0000313" key="3">
    <source>
        <dbReference type="Proteomes" id="UP000620104"/>
    </source>
</evidence>
<accession>A0A8H3TNC3</accession>
<sequence length="656" mass="71355">MDAPRTAERKRRGRMVDYIDSLPTPPSTKNNRSRRHHAHHDSSVGLPTPSTSARKATGSQQARDLSASPINKSRCVGVDGVDLEAEAEAENALSETTQGGIAVMEKRWMGRRGSRRPGLTFAQQMGLLISRPGDQHSQSFTRGLQSDWRPSGFTNEGSDAVVEKSFYFNASSISARERSEVKLSVPTTVSIQENPFLDDADRPSANRLQKTASGRLLDPVDVISPEASMRKPDSTVQDAGSETELEQDAFENEEDEEEDDSPYLIESSDPFPVSDSTFQAVRDVSAIAAAAEDSTEELDSSDLSEISDVDTDAENERTVDNQDEELEEGPLSVDLAPNESMMAAVNGGKRLHSISASFTASKGSSSDLARTSPTTRNSSIRPKKLRERKTWSKPILGDTEDNPFLASSTAGNPKSQGFAVEAGGSWLRTDNARTRRSEGEKPTIDYLFRGQKTTFANPYYMHDPYRPPATSLLPPEHPEFSPAPVPAPRMLFPQAATAEDNASDDEGKAVLRRGRRDILPGRMPSSPIAQPSAIPATRALQRRISSQIPPLARQGSTILEKAQRAQAQPRPAVSQSTSRPQNGTQKRSMDAVLGGVTDGNDDEDELLLRNPRAGRRLLFGPGAGGPGRVHSDQQQHDHAAGMSSNKKVKMEHVMGE</sequence>
<feature type="compositionally biased region" description="Basic and acidic residues" evidence="1">
    <location>
        <begin position="430"/>
        <end position="443"/>
    </location>
</feature>
<reference evidence="2" key="1">
    <citation type="submission" date="2020-07" db="EMBL/GenBank/DDBJ databases">
        <title>Draft Genome Sequence of a Deep-Sea Yeast, Naganishia (Cryptococcus) liquefaciens strain N6.</title>
        <authorList>
            <person name="Han Y.W."/>
            <person name="Kajitani R."/>
            <person name="Morimoto H."/>
            <person name="Parhat M."/>
            <person name="Tsubouchi H."/>
            <person name="Bakenova O."/>
            <person name="Ogata M."/>
            <person name="Argunhan B."/>
            <person name="Aoki R."/>
            <person name="Kajiwara S."/>
            <person name="Itoh T."/>
            <person name="Iwasaki H."/>
        </authorList>
    </citation>
    <scope>NUCLEOTIDE SEQUENCE</scope>
    <source>
        <strain evidence="2">N6</strain>
    </source>
</reference>
<feature type="compositionally biased region" description="Polar residues" evidence="1">
    <location>
        <begin position="405"/>
        <end position="415"/>
    </location>
</feature>
<feature type="region of interest" description="Disordered" evidence="1">
    <location>
        <begin position="1"/>
        <end position="68"/>
    </location>
</feature>
<organism evidence="2 3">
    <name type="scientific">Naganishia liquefaciens</name>
    <dbReference type="NCBI Taxonomy" id="104408"/>
    <lineage>
        <taxon>Eukaryota</taxon>
        <taxon>Fungi</taxon>
        <taxon>Dikarya</taxon>
        <taxon>Basidiomycota</taxon>
        <taxon>Agaricomycotina</taxon>
        <taxon>Tremellomycetes</taxon>
        <taxon>Filobasidiales</taxon>
        <taxon>Filobasidiaceae</taxon>
        <taxon>Naganishia</taxon>
    </lineage>
</organism>
<dbReference type="Proteomes" id="UP000620104">
    <property type="component" value="Unassembled WGS sequence"/>
</dbReference>
<feature type="compositionally biased region" description="Polar residues" evidence="1">
    <location>
        <begin position="135"/>
        <end position="144"/>
    </location>
</feature>
<dbReference type="OrthoDB" id="3364608at2759"/>
<evidence type="ECO:0000313" key="2">
    <source>
        <dbReference type="EMBL" id="GHJ83901.1"/>
    </source>
</evidence>
<feature type="compositionally biased region" description="Low complexity" evidence="1">
    <location>
        <begin position="356"/>
        <end position="366"/>
    </location>
</feature>
<feature type="compositionally biased region" description="Polar residues" evidence="1">
    <location>
        <begin position="48"/>
        <end position="68"/>
    </location>
</feature>
<proteinExistence type="predicted"/>
<gene>
    <name evidence="2" type="ORF">NliqN6_0303</name>
</gene>
<feature type="compositionally biased region" description="Acidic residues" evidence="1">
    <location>
        <begin position="293"/>
        <end position="313"/>
    </location>
</feature>
<feature type="region of interest" description="Disordered" evidence="1">
    <location>
        <begin position="617"/>
        <end position="656"/>
    </location>
</feature>
<name>A0A8H3TNC3_9TREE</name>
<dbReference type="EMBL" id="BLZA01000005">
    <property type="protein sequence ID" value="GHJ83901.1"/>
    <property type="molecule type" value="Genomic_DNA"/>
</dbReference>
<comment type="caution">
    <text evidence="2">The sequence shown here is derived from an EMBL/GenBank/DDBJ whole genome shotgun (WGS) entry which is preliminary data.</text>
</comment>
<feature type="region of interest" description="Disordered" evidence="1">
    <location>
        <begin position="132"/>
        <end position="151"/>
    </location>
</feature>
<feature type="compositionally biased region" description="Low complexity" evidence="1">
    <location>
        <begin position="524"/>
        <end position="536"/>
    </location>
</feature>
<feature type="compositionally biased region" description="Polar residues" evidence="1">
    <location>
        <begin position="367"/>
        <end position="380"/>
    </location>
</feature>
<feature type="compositionally biased region" description="Polar residues" evidence="1">
    <location>
        <begin position="573"/>
        <end position="586"/>
    </location>
</feature>
<dbReference type="AlphaFoldDB" id="A0A8H3TNC3"/>
<keyword evidence="3" id="KW-1185">Reference proteome</keyword>
<feature type="region of interest" description="Disordered" evidence="1">
    <location>
        <begin position="291"/>
        <end position="338"/>
    </location>
</feature>
<feature type="region of interest" description="Disordered" evidence="1">
    <location>
        <begin position="208"/>
        <end position="277"/>
    </location>
</feature>
<protein>
    <submittedName>
        <fullName evidence="2">Uncharacterized protein</fullName>
    </submittedName>
</protein>
<feature type="compositionally biased region" description="Basic and acidic residues" evidence="1">
    <location>
        <begin position="629"/>
        <end position="639"/>
    </location>
</feature>
<feature type="region of interest" description="Disordered" evidence="1">
    <location>
        <begin position="356"/>
        <end position="448"/>
    </location>
</feature>
<feature type="compositionally biased region" description="Acidic residues" evidence="1">
    <location>
        <begin position="241"/>
        <end position="261"/>
    </location>
</feature>